<dbReference type="InterPro" id="IPR026956">
    <property type="entry name" value="D-ser_dehydrat-like_dom"/>
</dbReference>
<protein>
    <recommendedName>
        <fullName evidence="4">D-serine dehydratase-like domain-containing protein</fullName>
    </recommendedName>
</protein>
<dbReference type="InterPro" id="IPR051466">
    <property type="entry name" value="D-amino_acid_metab_enzyme"/>
</dbReference>
<dbReference type="SUPFAM" id="SSF51419">
    <property type="entry name" value="PLP-binding barrel"/>
    <property type="match status" value="1"/>
</dbReference>
<evidence type="ECO:0000313" key="6">
    <source>
        <dbReference type="Proteomes" id="UP000562984"/>
    </source>
</evidence>
<sequence length="389" mass="40398">MTTAQQPENPDAGAAQPGTRPPLAQTDWSQIPSPAFLVDVARLDANVAAVADAFASAGVALRPHFKTSKCLPVARKQLAAGAAGFTVSTPAEVKLLAEEGMPNLLWAHLPVGPGKVETVVTYAGAGVLTIILDSVAVAAPISAAAQQAGVEVPYLVEVNTGQGRTGVEPDQVLAVVTELDKLPGLRMRGVMTHEGHVGTHTVRSELEQAARKVGDDLAEVATQVREAGFTCDVVSVGATPSMRSAPFEPGVTEGRPGTYVYYDANQVRLGSCELDQCASSVLARVVSVNRPGSAIIDAGSKAMSSDIFIPELGMGTPVDLEGNPLPGISFASANEEHGFLVGDGTAALKVGDMLRIIPNHACGTSNMWSSALAVYPDGHTERWDIGARH</sequence>
<dbReference type="InterPro" id="IPR042208">
    <property type="entry name" value="D-ser_dehydrat-like_sf"/>
</dbReference>
<name>A0A849A6T3_9ACTN</name>
<comment type="similarity">
    <text evidence="1">Belongs to the DSD1 family.</text>
</comment>
<evidence type="ECO:0000256" key="3">
    <source>
        <dbReference type="SAM" id="MobiDB-lite"/>
    </source>
</evidence>
<evidence type="ECO:0000259" key="4">
    <source>
        <dbReference type="SMART" id="SM01119"/>
    </source>
</evidence>
<reference evidence="5 6" key="1">
    <citation type="submission" date="2020-05" db="EMBL/GenBank/DDBJ databases">
        <title>Nakamurella sp. DB0629 isolated from air conditioner.</title>
        <authorList>
            <person name="Kim D.H."/>
            <person name="Kim D.-U."/>
        </authorList>
    </citation>
    <scope>NUCLEOTIDE SEQUENCE [LARGE SCALE GENOMIC DNA]</scope>
    <source>
        <strain evidence="5 6">DB0629</strain>
    </source>
</reference>
<evidence type="ECO:0000256" key="2">
    <source>
        <dbReference type="ARBA" id="ARBA00023239"/>
    </source>
</evidence>
<dbReference type="Proteomes" id="UP000562984">
    <property type="component" value="Unassembled WGS sequence"/>
</dbReference>
<dbReference type="EMBL" id="JABEND010000003">
    <property type="protein sequence ID" value="NNG35747.1"/>
    <property type="molecule type" value="Genomic_DNA"/>
</dbReference>
<dbReference type="Gene3D" id="2.40.37.20">
    <property type="entry name" value="D-serine dehydratase-like domain"/>
    <property type="match status" value="1"/>
</dbReference>
<comment type="caution">
    <text evidence="5">The sequence shown here is derived from an EMBL/GenBank/DDBJ whole genome shotgun (WGS) entry which is preliminary data.</text>
</comment>
<evidence type="ECO:0000313" key="5">
    <source>
        <dbReference type="EMBL" id="NNG35747.1"/>
    </source>
</evidence>
<dbReference type="RefSeq" id="WP_171199385.1">
    <property type="nucleotide sequence ID" value="NZ_JABEND010000003.1"/>
</dbReference>
<dbReference type="PANTHER" id="PTHR28004">
    <property type="entry name" value="ZGC:162816-RELATED"/>
    <property type="match status" value="1"/>
</dbReference>
<gene>
    <name evidence="5" type="ORF">HKD39_08490</name>
</gene>
<accession>A0A849A6T3</accession>
<evidence type="ECO:0000256" key="1">
    <source>
        <dbReference type="ARBA" id="ARBA00005323"/>
    </source>
</evidence>
<dbReference type="SMART" id="SM01119">
    <property type="entry name" value="D-ser_dehydrat"/>
    <property type="match status" value="1"/>
</dbReference>
<dbReference type="InterPro" id="IPR029066">
    <property type="entry name" value="PLP-binding_barrel"/>
</dbReference>
<feature type="domain" description="D-serine dehydratase-like" evidence="4">
    <location>
        <begin position="278"/>
        <end position="375"/>
    </location>
</feature>
<dbReference type="GO" id="GO:0008721">
    <property type="term" value="F:D-serine ammonia-lyase activity"/>
    <property type="evidence" value="ECO:0007669"/>
    <property type="project" value="TreeGrafter"/>
</dbReference>
<proteinExistence type="inferred from homology"/>
<dbReference type="GO" id="GO:0036088">
    <property type="term" value="P:D-serine catabolic process"/>
    <property type="evidence" value="ECO:0007669"/>
    <property type="project" value="TreeGrafter"/>
</dbReference>
<dbReference type="AlphaFoldDB" id="A0A849A6T3"/>
<keyword evidence="6" id="KW-1185">Reference proteome</keyword>
<dbReference type="Pfam" id="PF01168">
    <property type="entry name" value="Ala_racemase_N"/>
    <property type="match status" value="1"/>
</dbReference>
<feature type="region of interest" description="Disordered" evidence="3">
    <location>
        <begin position="1"/>
        <end position="26"/>
    </location>
</feature>
<dbReference type="Pfam" id="PF14031">
    <property type="entry name" value="D-ser_dehydrat"/>
    <property type="match status" value="1"/>
</dbReference>
<keyword evidence="2" id="KW-0456">Lyase</keyword>
<dbReference type="Gene3D" id="3.20.20.10">
    <property type="entry name" value="Alanine racemase"/>
    <property type="match status" value="1"/>
</dbReference>
<organism evidence="5 6">
    <name type="scientific">Nakamurella aerolata</name>
    <dbReference type="NCBI Taxonomy" id="1656892"/>
    <lineage>
        <taxon>Bacteria</taxon>
        <taxon>Bacillati</taxon>
        <taxon>Actinomycetota</taxon>
        <taxon>Actinomycetes</taxon>
        <taxon>Nakamurellales</taxon>
        <taxon>Nakamurellaceae</taxon>
        <taxon>Nakamurella</taxon>
    </lineage>
</organism>
<dbReference type="InterPro" id="IPR001608">
    <property type="entry name" value="Ala_racemase_N"/>
</dbReference>
<dbReference type="PANTHER" id="PTHR28004:SF2">
    <property type="entry name" value="D-SERINE DEHYDRATASE"/>
    <property type="match status" value="1"/>
</dbReference>